<evidence type="ECO:0000313" key="2">
    <source>
        <dbReference type="EMBL" id="KAE9392134.1"/>
    </source>
</evidence>
<dbReference type="EMBL" id="ML769603">
    <property type="protein sequence ID" value="KAE9392134.1"/>
    <property type="molecule type" value="Genomic_DNA"/>
</dbReference>
<organism evidence="2 3">
    <name type="scientific">Gymnopus androsaceus JB14</name>
    <dbReference type="NCBI Taxonomy" id="1447944"/>
    <lineage>
        <taxon>Eukaryota</taxon>
        <taxon>Fungi</taxon>
        <taxon>Dikarya</taxon>
        <taxon>Basidiomycota</taxon>
        <taxon>Agaricomycotina</taxon>
        <taxon>Agaricomycetes</taxon>
        <taxon>Agaricomycetidae</taxon>
        <taxon>Agaricales</taxon>
        <taxon>Marasmiineae</taxon>
        <taxon>Omphalotaceae</taxon>
        <taxon>Gymnopus</taxon>
    </lineage>
</organism>
<sequence>MYFSSFTTLIVFAYAAITCSGSLLEARNATVASKLAAMKEFLATIDPSEVTYLGDSERVINGLQPLAPDTVTVVYCSIVSSGLCGGSCTTYVGGPTCLSAPNTNCLSATGNVAFCDRGGCGGSCHNYASCGTHLQGSFCDTPGTASILVPSGE</sequence>
<reference evidence="2" key="1">
    <citation type="journal article" date="2019" name="Environ. Microbiol.">
        <title>Fungal ecological strategies reflected in gene transcription - a case study of two litter decomposers.</title>
        <authorList>
            <person name="Barbi F."/>
            <person name="Kohler A."/>
            <person name="Barry K."/>
            <person name="Baskaran P."/>
            <person name="Daum C."/>
            <person name="Fauchery L."/>
            <person name="Ihrmark K."/>
            <person name="Kuo A."/>
            <person name="LaButti K."/>
            <person name="Lipzen A."/>
            <person name="Morin E."/>
            <person name="Grigoriev I.V."/>
            <person name="Henrissat B."/>
            <person name="Lindahl B."/>
            <person name="Martin F."/>
        </authorList>
    </citation>
    <scope>NUCLEOTIDE SEQUENCE</scope>
    <source>
        <strain evidence="2">JB14</strain>
    </source>
</reference>
<dbReference type="Proteomes" id="UP000799118">
    <property type="component" value="Unassembled WGS sequence"/>
</dbReference>
<proteinExistence type="predicted"/>
<keyword evidence="1" id="KW-0732">Signal</keyword>
<keyword evidence="3" id="KW-1185">Reference proteome</keyword>
<gene>
    <name evidence="2" type="ORF">BT96DRAFT_888214</name>
</gene>
<dbReference type="OrthoDB" id="2985022at2759"/>
<name>A0A6A4H439_9AGAR</name>
<evidence type="ECO:0000256" key="1">
    <source>
        <dbReference type="SAM" id="SignalP"/>
    </source>
</evidence>
<feature type="chain" id="PRO_5025368224" evidence="1">
    <location>
        <begin position="22"/>
        <end position="153"/>
    </location>
</feature>
<accession>A0A6A4H439</accession>
<evidence type="ECO:0000313" key="3">
    <source>
        <dbReference type="Proteomes" id="UP000799118"/>
    </source>
</evidence>
<protein>
    <submittedName>
        <fullName evidence="2">Uncharacterized protein</fullName>
    </submittedName>
</protein>
<feature type="signal peptide" evidence="1">
    <location>
        <begin position="1"/>
        <end position="21"/>
    </location>
</feature>
<dbReference type="AlphaFoldDB" id="A0A6A4H439"/>